<evidence type="ECO:0000313" key="1">
    <source>
        <dbReference type="EMBL" id="GIO58351.1"/>
    </source>
</evidence>
<dbReference type="EMBL" id="BORU01000008">
    <property type="protein sequence ID" value="GIO58351.1"/>
    <property type="molecule type" value="Genomic_DNA"/>
</dbReference>
<keyword evidence="2" id="KW-1185">Reference proteome</keyword>
<sequence length="45" mass="5036">MPDVRRYEDRKWGFSFAMQSAGITGGHVSSKAQAEWDRAYNVSAA</sequence>
<comment type="caution">
    <text evidence="1">The sequence shown here is derived from an EMBL/GenBank/DDBJ whole genome shotgun (WGS) entry which is preliminary data.</text>
</comment>
<organism evidence="1 2">
    <name type="scientific">Paenibacillus cineris</name>
    <dbReference type="NCBI Taxonomy" id="237530"/>
    <lineage>
        <taxon>Bacteria</taxon>
        <taxon>Bacillati</taxon>
        <taxon>Bacillota</taxon>
        <taxon>Bacilli</taxon>
        <taxon>Bacillales</taxon>
        <taxon>Paenibacillaceae</taxon>
        <taxon>Paenibacillus</taxon>
    </lineage>
</organism>
<gene>
    <name evidence="1" type="ORF">J21TS7_66690</name>
</gene>
<protein>
    <submittedName>
        <fullName evidence="1">Uncharacterized protein</fullName>
    </submittedName>
</protein>
<proteinExistence type="predicted"/>
<reference evidence="1 2" key="1">
    <citation type="submission" date="2021-03" db="EMBL/GenBank/DDBJ databases">
        <title>Antimicrobial resistance genes in bacteria isolated from Japanese honey, and their potential for conferring macrolide and lincosamide resistance in the American foulbrood pathogen Paenibacillus larvae.</title>
        <authorList>
            <person name="Okamoto M."/>
            <person name="Kumagai M."/>
            <person name="Kanamori H."/>
            <person name="Takamatsu D."/>
        </authorList>
    </citation>
    <scope>NUCLEOTIDE SEQUENCE [LARGE SCALE GENOMIC DNA]</scope>
    <source>
        <strain evidence="1 2">J21TS7</strain>
    </source>
</reference>
<name>A0ABQ4LPB9_9BACL</name>
<evidence type="ECO:0000313" key="2">
    <source>
        <dbReference type="Proteomes" id="UP000676601"/>
    </source>
</evidence>
<dbReference type="Proteomes" id="UP000676601">
    <property type="component" value="Unassembled WGS sequence"/>
</dbReference>
<accession>A0ABQ4LPB9</accession>